<accession>A0A6L7EX82</accession>
<dbReference type="EMBL" id="WUEK01000002">
    <property type="protein sequence ID" value="MXG88875.1"/>
    <property type="molecule type" value="Genomic_DNA"/>
</dbReference>
<reference evidence="2 3" key="1">
    <citation type="submission" date="2019-12" db="EMBL/GenBank/DDBJ databases">
        <authorList>
            <person name="Kun Z."/>
        </authorList>
    </citation>
    <scope>NUCLEOTIDE SEQUENCE [LARGE SCALE GENOMIC DNA]</scope>
    <source>
        <strain evidence="2 3">YIM 123512</strain>
    </source>
</reference>
<feature type="region of interest" description="Disordered" evidence="1">
    <location>
        <begin position="155"/>
        <end position="190"/>
    </location>
</feature>
<evidence type="ECO:0000313" key="2">
    <source>
        <dbReference type="EMBL" id="MXG88875.1"/>
    </source>
</evidence>
<feature type="compositionally biased region" description="Low complexity" evidence="1">
    <location>
        <begin position="174"/>
        <end position="190"/>
    </location>
</feature>
<dbReference type="Proteomes" id="UP000473325">
    <property type="component" value="Unassembled WGS sequence"/>
</dbReference>
<dbReference type="RefSeq" id="WP_160875652.1">
    <property type="nucleotide sequence ID" value="NZ_WUEK01000002.1"/>
</dbReference>
<comment type="caution">
    <text evidence="2">The sequence shown here is derived from an EMBL/GenBank/DDBJ whole genome shotgun (WGS) entry which is preliminary data.</text>
</comment>
<protein>
    <recommendedName>
        <fullName evidence="4">DUF222 domain-containing protein</fullName>
    </recommendedName>
</protein>
<proteinExistence type="predicted"/>
<sequence length="190" mass="21334">MLTLELRLRLRLPLTWARVRAGEVAVWRARRIAQRVLGEAADVVAYIDAEVAPRAHSIGLTGLDRLLEAAMLTLHVEQYEIEQMEALETRHVTADREADRFGITEYVIRADQVDLAAFDTMIGRLAAALKRDGSFESLDVRRSIAVGIIADPTRRGRRRCSTTPARRCRRRGRCSPTSTSPRPTSSAWTP</sequence>
<gene>
    <name evidence="2" type="ORF">GRQ65_04850</name>
</gene>
<name>A0A6L7EX82_9ACTN</name>
<keyword evidence="3" id="KW-1185">Reference proteome</keyword>
<evidence type="ECO:0000256" key="1">
    <source>
        <dbReference type="SAM" id="MobiDB-lite"/>
    </source>
</evidence>
<dbReference type="AlphaFoldDB" id="A0A6L7EX82"/>
<evidence type="ECO:0000313" key="3">
    <source>
        <dbReference type="Proteomes" id="UP000473325"/>
    </source>
</evidence>
<organism evidence="2 3">
    <name type="scientific">Nocardioides flavescens</name>
    <dbReference type="NCBI Taxonomy" id="2691959"/>
    <lineage>
        <taxon>Bacteria</taxon>
        <taxon>Bacillati</taxon>
        <taxon>Actinomycetota</taxon>
        <taxon>Actinomycetes</taxon>
        <taxon>Propionibacteriales</taxon>
        <taxon>Nocardioidaceae</taxon>
        <taxon>Nocardioides</taxon>
    </lineage>
</organism>
<evidence type="ECO:0008006" key="4">
    <source>
        <dbReference type="Google" id="ProtNLM"/>
    </source>
</evidence>
<feature type="compositionally biased region" description="Basic residues" evidence="1">
    <location>
        <begin position="155"/>
        <end position="173"/>
    </location>
</feature>